<comment type="caution">
    <text evidence="2">The sequence shown here is derived from an EMBL/GenBank/DDBJ whole genome shotgun (WGS) entry which is preliminary data.</text>
</comment>
<gene>
    <name evidence="2" type="ORF">DPMN_061674</name>
</gene>
<reference evidence="2" key="1">
    <citation type="journal article" date="2019" name="bioRxiv">
        <title>The Genome of the Zebra Mussel, Dreissena polymorpha: A Resource for Invasive Species Research.</title>
        <authorList>
            <person name="McCartney M.A."/>
            <person name="Auch B."/>
            <person name="Kono T."/>
            <person name="Mallez S."/>
            <person name="Zhang Y."/>
            <person name="Obille A."/>
            <person name="Becker A."/>
            <person name="Abrahante J.E."/>
            <person name="Garbe J."/>
            <person name="Badalamenti J.P."/>
            <person name="Herman A."/>
            <person name="Mangelson H."/>
            <person name="Liachko I."/>
            <person name="Sullivan S."/>
            <person name="Sone E.D."/>
            <person name="Koren S."/>
            <person name="Silverstein K.A.T."/>
            <person name="Beckman K.B."/>
            <person name="Gohl D.M."/>
        </authorList>
    </citation>
    <scope>NUCLEOTIDE SEQUENCE</scope>
    <source>
        <strain evidence="2">Duluth1</strain>
        <tissue evidence="2">Whole animal</tissue>
    </source>
</reference>
<name>A0A9D4HH45_DREPO</name>
<evidence type="ECO:0000256" key="1">
    <source>
        <dbReference type="SAM" id="MobiDB-lite"/>
    </source>
</evidence>
<proteinExistence type="predicted"/>
<reference evidence="2" key="2">
    <citation type="submission" date="2020-11" db="EMBL/GenBank/DDBJ databases">
        <authorList>
            <person name="McCartney M.A."/>
            <person name="Auch B."/>
            <person name="Kono T."/>
            <person name="Mallez S."/>
            <person name="Becker A."/>
            <person name="Gohl D.M."/>
            <person name="Silverstein K.A.T."/>
            <person name="Koren S."/>
            <person name="Bechman K.B."/>
            <person name="Herman A."/>
            <person name="Abrahante J.E."/>
            <person name="Garbe J."/>
        </authorList>
    </citation>
    <scope>NUCLEOTIDE SEQUENCE</scope>
    <source>
        <strain evidence="2">Duluth1</strain>
        <tissue evidence="2">Whole animal</tissue>
    </source>
</reference>
<dbReference type="AlphaFoldDB" id="A0A9D4HH45"/>
<feature type="compositionally biased region" description="Basic and acidic residues" evidence="1">
    <location>
        <begin position="45"/>
        <end position="54"/>
    </location>
</feature>
<feature type="compositionally biased region" description="Polar residues" evidence="1">
    <location>
        <begin position="16"/>
        <end position="44"/>
    </location>
</feature>
<protein>
    <submittedName>
        <fullName evidence="2">Uncharacterized protein</fullName>
    </submittedName>
</protein>
<evidence type="ECO:0000313" key="3">
    <source>
        <dbReference type="Proteomes" id="UP000828390"/>
    </source>
</evidence>
<dbReference type="Proteomes" id="UP000828390">
    <property type="component" value="Unassembled WGS sequence"/>
</dbReference>
<accession>A0A9D4HH45</accession>
<keyword evidence="3" id="KW-1185">Reference proteome</keyword>
<evidence type="ECO:0000313" key="2">
    <source>
        <dbReference type="EMBL" id="KAH3718850.1"/>
    </source>
</evidence>
<dbReference type="EMBL" id="JAIWYP010000013">
    <property type="protein sequence ID" value="KAH3718850.1"/>
    <property type="molecule type" value="Genomic_DNA"/>
</dbReference>
<organism evidence="2 3">
    <name type="scientific">Dreissena polymorpha</name>
    <name type="common">Zebra mussel</name>
    <name type="synonym">Mytilus polymorpha</name>
    <dbReference type="NCBI Taxonomy" id="45954"/>
    <lineage>
        <taxon>Eukaryota</taxon>
        <taxon>Metazoa</taxon>
        <taxon>Spiralia</taxon>
        <taxon>Lophotrochozoa</taxon>
        <taxon>Mollusca</taxon>
        <taxon>Bivalvia</taxon>
        <taxon>Autobranchia</taxon>
        <taxon>Heteroconchia</taxon>
        <taxon>Euheterodonta</taxon>
        <taxon>Imparidentia</taxon>
        <taxon>Neoheterodontei</taxon>
        <taxon>Myida</taxon>
        <taxon>Dreissenoidea</taxon>
        <taxon>Dreissenidae</taxon>
        <taxon>Dreissena</taxon>
    </lineage>
</organism>
<feature type="region of interest" description="Disordered" evidence="1">
    <location>
        <begin position="1"/>
        <end position="54"/>
    </location>
</feature>
<sequence>MRNALKNSIDPLPSALASSSNETQITTAATSRNTESNATAQGTTNDDHHCKQQE</sequence>